<reference evidence="1" key="1">
    <citation type="submission" date="2024-07" db="EMBL/GenBank/DDBJ databases">
        <authorList>
            <person name="Yu S.T."/>
        </authorList>
    </citation>
    <scope>NUCLEOTIDE SEQUENCE</scope>
    <source>
        <strain evidence="1">R28</strain>
    </source>
</reference>
<sequence length="102" mass="11394">MVYEEGKKAKDWHLSVERADGDATRSIAELRTALTMGYGFPGDADAFDTERAREIIHADPADLTGIVRLVDEFRGRIIARRSSRRSRRRCAPACTFPPTTGI</sequence>
<dbReference type="EMBL" id="CP163439">
    <property type="protein sequence ID" value="XDQ34340.1"/>
    <property type="molecule type" value="Genomic_DNA"/>
</dbReference>
<accession>A0AB39PY06</accession>
<organism evidence="1">
    <name type="scientific">Streptomyces sp. R28</name>
    <dbReference type="NCBI Taxonomy" id="3238628"/>
    <lineage>
        <taxon>Bacteria</taxon>
        <taxon>Bacillati</taxon>
        <taxon>Actinomycetota</taxon>
        <taxon>Actinomycetes</taxon>
        <taxon>Kitasatosporales</taxon>
        <taxon>Streptomycetaceae</taxon>
        <taxon>Streptomyces</taxon>
    </lineage>
</organism>
<gene>
    <name evidence="1" type="ORF">AB5J49_13875</name>
</gene>
<proteinExistence type="predicted"/>
<protein>
    <submittedName>
        <fullName evidence="1">Uncharacterized protein</fullName>
    </submittedName>
</protein>
<dbReference type="AlphaFoldDB" id="A0AB39PY06"/>
<evidence type="ECO:0000313" key="1">
    <source>
        <dbReference type="EMBL" id="XDQ34340.1"/>
    </source>
</evidence>
<name>A0AB39PY06_9ACTN</name>
<dbReference type="RefSeq" id="WP_369168937.1">
    <property type="nucleotide sequence ID" value="NZ_CP163439.1"/>
</dbReference>